<evidence type="ECO:0000313" key="8">
    <source>
        <dbReference type="RefSeq" id="XP_022097293.1"/>
    </source>
</evidence>
<name>A0A8B7YVG4_ACAPL</name>
<dbReference type="Pfam" id="PF26158">
    <property type="entry name" value="Claudin_TMEM179-179B"/>
    <property type="match status" value="1"/>
</dbReference>
<comment type="similarity">
    <text evidence="5">Belongs to the TMEM179 family.</text>
</comment>
<accession>A0A8B7YVG4</accession>
<protein>
    <submittedName>
        <fullName evidence="8">Transmembrane protein 179B-like isoform X1</fullName>
    </submittedName>
</protein>
<dbReference type="Proteomes" id="UP000694845">
    <property type="component" value="Unplaced"/>
</dbReference>
<sequence length="226" mass="24705">MAVEGCLMITETILYLAAFFSGLITAITVGISRVTFSGDCVLFAEVTWCNATAFSFTQLGNNGVCGFSIGLDVIVAFYALTVCCYHVAVFFKWTKERRWVMLPGIIINACWLLLLFIDSCILSVGFKRFCTSITEGQSIGSKITQCSADLSSLNWNLPKCSGEKSDHPSYSAGNFYGFLTTAQGASWIGVLFWLLLSISLIIRRVRDRPVLDPTSDKAPIASNVAI</sequence>
<gene>
    <name evidence="8" type="primary">LOC110982866</name>
</gene>
<evidence type="ECO:0000256" key="4">
    <source>
        <dbReference type="ARBA" id="ARBA00023136"/>
    </source>
</evidence>
<feature type="transmembrane region" description="Helical" evidence="6">
    <location>
        <begin position="12"/>
        <end position="32"/>
    </location>
</feature>
<keyword evidence="7" id="KW-1185">Reference proteome</keyword>
<evidence type="ECO:0000256" key="5">
    <source>
        <dbReference type="ARBA" id="ARBA00093776"/>
    </source>
</evidence>
<dbReference type="PANTHER" id="PTHR31056:SF1">
    <property type="entry name" value="TRANSMEMBRANE PROTEIN 179B"/>
    <property type="match status" value="1"/>
</dbReference>
<feature type="transmembrane region" description="Helical" evidence="6">
    <location>
        <begin position="105"/>
        <end position="126"/>
    </location>
</feature>
<keyword evidence="3 6" id="KW-1133">Transmembrane helix</keyword>
<evidence type="ECO:0000256" key="2">
    <source>
        <dbReference type="ARBA" id="ARBA00022692"/>
    </source>
</evidence>
<proteinExistence type="inferred from homology"/>
<evidence type="ECO:0000313" key="7">
    <source>
        <dbReference type="Proteomes" id="UP000694845"/>
    </source>
</evidence>
<dbReference type="GeneID" id="110982866"/>
<dbReference type="InterPro" id="IPR059010">
    <property type="entry name" value="TMEM179-179B"/>
</dbReference>
<keyword evidence="4 6" id="KW-0472">Membrane</keyword>
<feature type="transmembrane region" description="Helical" evidence="6">
    <location>
        <begin position="184"/>
        <end position="202"/>
    </location>
</feature>
<reference evidence="8" key="1">
    <citation type="submission" date="2025-08" db="UniProtKB">
        <authorList>
            <consortium name="RefSeq"/>
        </authorList>
    </citation>
    <scope>IDENTIFICATION</scope>
</reference>
<dbReference type="RefSeq" id="XP_022097293.1">
    <property type="nucleotide sequence ID" value="XM_022241601.1"/>
</dbReference>
<evidence type="ECO:0000256" key="6">
    <source>
        <dbReference type="SAM" id="Phobius"/>
    </source>
</evidence>
<comment type="subcellular location">
    <subcellularLocation>
        <location evidence="1">Membrane</location>
        <topology evidence="1">Multi-pass membrane protein</topology>
    </subcellularLocation>
</comment>
<dbReference type="OrthoDB" id="6423876at2759"/>
<dbReference type="KEGG" id="aplc:110982866"/>
<keyword evidence="2 6" id="KW-0812">Transmembrane</keyword>
<dbReference type="PANTHER" id="PTHR31056">
    <property type="entry name" value="TRANSMEMBRANE PROTEIN 179B"/>
    <property type="match status" value="1"/>
</dbReference>
<dbReference type="OMA" id="ERLWLNM"/>
<dbReference type="InterPro" id="IPR029776">
    <property type="entry name" value="TMEM179B"/>
</dbReference>
<evidence type="ECO:0000256" key="3">
    <source>
        <dbReference type="ARBA" id="ARBA00022989"/>
    </source>
</evidence>
<evidence type="ECO:0000256" key="1">
    <source>
        <dbReference type="ARBA" id="ARBA00004141"/>
    </source>
</evidence>
<organism evidence="7 8">
    <name type="scientific">Acanthaster planci</name>
    <name type="common">Crown-of-thorns starfish</name>
    <dbReference type="NCBI Taxonomy" id="133434"/>
    <lineage>
        <taxon>Eukaryota</taxon>
        <taxon>Metazoa</taxon>
        <taxon>Echinodermata</taxon>
        <taxon>Eleutherozoa</taxon>
        <taxon>Asterozoa</taxon>
        <taxon>Asteroidea</taxon>
        <taxon>Valvatacea</taxon>
        <taxon>Valvatida</taxon>
        <taxon>Acanthasteridae</taxon>
        <taxon>Acanthaster</taxon>
    </lineage>
</organism>
<feature type="transmembrane region" description="Helical" evidence="6">
    <location>
        <begin position="73"/>
        <end position="93"/>
    </location>
</feature>
<dbReference type="AlphaFoldDB" id="A0A8B7YVG4"/>